<protein>
    <submittedName>
        <fullName evidence="2">Uncharacterized protein</fullName>
    </submittedName>
</protein>
<feature type="region of interest" description="Disordered" evidence="1">
    <location>
        <begin position="1"/>
        <end position="88"/>
    </location>
</feature>
<feature type="compositionally biased region" description="Low complexity" evidence="1">
    <location>
        <begin position="44"/>
        <end position="56"/>
    </location>
</feature>
<dbReference type="InterPro" id="IPR026713">
    <property type="entry name" value="CRACD-like"/>
</dbReference>
<proteinExistence type="predicted"/>
<feature type="compositionally biased region" description="Basic residues" evidence="1">
    <location>
        <begin position="14"/>
        <end position="24"/>
    </location>
</feature>
<dbReference type="Proteomes" id="UP001148018">
    <property type="component" value="Unassembled WGS sequence"/>
</dbReference>
<evidence type="ECO:0000256" key="1">
    <source>
        <dbReference type="SAM" id="MobiDB-lite"/>
    </source>
</evidence>
<reference evidence="2" key="1">
    <citation type="submission" date="2022-07" db="EMBL/GenBank/DDBJ databases">
        <title>Chromosome-level genome of Muraenolepis orangiensis.</title>
        <authorList>
            <person name="Kim J."/>
        </authorList>
    </citation>
    <scope>NUCLEOTIDE SEQUENCE</scope>
    <source>
        <strain evidence="2">KU_S4_2022</strain>
        <tissue evidence="2">Muscle</tissue>
    </source>
</reference>
<gene>
    <name evidence="2" type="ORF">NHX12_011701</name>
</gene>
<dbReference type="PANTHER" id="PTHR47743">
    <property type="entry name" value="KIAA1210 / KIAA1211 FAMILY MEMBER"/>
    <property type="match status" value="1"/>
</dbReference>
<dbReference type="AlphaFoldDB" id="A0A9Q0DIA4"/>
<dbReference type="PANTHER" id="PTHR47743:SF2">
    <property type="entry name" value="ACROSOMAL PROTEIN KIAA1210"/>
    <property type="match status" value="1"/>
</dbReference>
<evidence type="ECO:0000313" key="3">
    <source>
        <dbReference type="Proteomes" id="UP001148018"/>
    </source>
</evidence>
<feature type="compositionally biased region" description="Pro residues" evidence="1">
    <location>
        <begin position="57"/>
        <end position="66"/>
    </location>
</feature>
<organism evidence="2 3">
    <name type="scientific">Muraenolepis orangiensis</name>
    <name type="common">Patagonian moray cod</name>
    <dbReference type="NCBI Taxonomy" id="630683"/>
    <lineage>
        <taxon>Eukaryota</taxon>
        <taxon>Metazoa</taxon>
        <taxon>Chordata</taxon>
        <taxon>Craniata</taxon>
        <taxon>Vertebrata</taxon>
        <taxon>Euteleostomi</taxon>
        <taxon>Actinopterygii</taxon>
        <taxon>Neopterygii</taxon>
        <taxon>Teleostei</taxon>
        <taxon>Neoteleostei</taxon>
        <taxon>Acanthomorphata</taxon>
        <taxon>Zeiogadaria</taxon>
        <taxon>Gadariae</taxon>
        <taxon>Gadiformes</taxon>
        <taxon>Muraenolepidoidei</taxon>
        <taxon>Muraenolepididae</taxon>
        <taxon>Muraenolepis</taxon>
    </lineage>
</organism>
<comment type="caution">
    <text evidence="2">The sequence shown here is derived from an EMBL/GenBank/DDBJ whole genome shotgun (WGS) entry which is preliminary data.</text>
</comment>
<keyword evidence="3" id="KW-1185">Reference proteome</keyword>
<dbReference type="EMBL" id="JANIIK010000116">
    <property type="protein sequence ID" value="KAJ3588106.1"/>
    <property type="molecule type" value="Genomic_DNA"/>
</dbReference>
<sequence>MHHGPGRQKTSLSARRRPRPRPHPRAPPPSDFIQARCSPASNGLGPAPRAQPAAPGSSPPALPQDEPPWMAMAKKKAKAWSEMPQIVQ</sequence>
<evidence type="ECO:0000313" key="2">
    <source>
        <dbReference type="EMBL" id="KAJ3588106.1"/>
    </source>
</evidence>
<accession>A0A9Q0DIA4</accession>
<name>A0A9Q0DIA4_9TELE</name>